<keyword evidence="2" id="KW-1185">Reference proteome</keyword>
<sequence length="234" mass="26961">MCFWSISVDYPQPNTSDETACSIYLLIGFKKLTARVGGGGERPPPSAPAMKRSFFFSFLLLINTKPPVIPLLRMQFKRIRKLHLILLYTYFFFQYIFKLLPCKHRSCGSQKRAVEFYLKLSFSLGKQNLLISFTSLQLKLYLNFENNKAQLLSDIFKFILKGLATQCISLICLADIHRCVFNIRSFRTTVPQFSSPFNPVQRLFTAKAVVVYSFKPGFIRPSMATLSMWTFLAQ</sequence>
<comment type="caution">
    <text evidence="1">The sequence shown here is derived from an EMBL/GenBank/DDBJ whole genome shotgun (WGS) entry which is preliminary data.</text>
</comment>
<organism evidence="1 2">
    <name type="scientific">Xenoophorus captivus</name>
    <dbReference type="NCBI Taxonomy" id="1517983"/>
    <lineage>
        <taxon>Eukaryota</taxon>
        <taxon>Metazoa</taxon>
        <taxon>Chordata</taxon>
        <taxon>Craniata</taxon>
        <taxon>Vertebrata</taxon>
        <taxon>Euteleostomi</taxon>
        <taxon>Actinopterygii</taxon>
        <taxon>Neopterygii</taxon>
        <taxon>Teleostei</taxon>
        <taxon>Neoteleostei</taxon>
        <taxon>Acanthomorphata</taxon>
        <taxon>Ovalentaria</taxon>
        <taxon>Atherinomorphae</taxon>
        <taxon>Cyprinodontiformes</taxon>
        <taxon>Goodeidae</taxon>
        <taxon>Xenoophorus</taxon>
    </lineage>
</organism>
<evidence type="ECO:0000313" key="2">
    <source>
        <dbReference type="Proteomes" id="UP001434883"/>
    </source>
</evidence>
<accession>A0ABV0RGY6</accession>
<dbReference type="EMBL" id="JAHRIN010044578">
    <property type="protein sequence ID" value="MEQ2207420.1"/>
    <property type="molecule type" value="Genomic_DNA"/>
</dbReference>
<proteinExistence type="predicted"/>
<protein>
    <submittedName>
        <fullName evidence="1">Uncharacterized protein</fullName>
    </submittedName>
</protein>
<dbReference type="Proteomes" id="UP001434883">
    <property type="component" value="Unassembled WGS sequence"/>
</dbReference>
<evidence type="ECO:0000313" key="1">
    <source>
        <dbReference type="EMBL" id="MEQ2207420.1"/>
    </source>
</evidence>
<name>A0ABV0RGY6_9TELE</name>
<reference evidence="1 2" key="1">
    <citation type="submission" date="2021-06" db="EMBL/GenBank/DDBJ databases">
        <authorList>
            <person name="Palmer J.M."/>
        </authorList>
    </citation>
    <scope>NUCLEOTIDE SEQUENCE [LARGE SCALE GENOMIC DNA]</scope>
    <source>
        <strain evidence="1 2">XC_2019</strain>
        <tissue evidence="1">Muscle</tissue>
    </source>
</reference>
<gene>
    <name evidence="1" type="ORF">XENOCAPTIV_012125</name>
</gene>